<gene>
    <name evidence="3" type="ORF">JI739_06105</name>
</gene>
<evidence type="ECO:0000256" key="1">
    <source>
        <dbReference type="ARBA" id="ARBA00006987"/>
    </source>
</evidence>
<evidence type="ECO:0000256" key="2">
    <source>
        <dbReference type="SAM" id="SignalP"/>
    </source>
</evidence>
<dbReference type="Proteomes" id="UP000613011">
    <property type="component" value="Unassembled WGS sequence"/>
</dbReference>
<keyword evidence="2" id="KW-0732">Signal</keyword>
<dbReference type="InterPro" id="IPR042100">
    <property type="entry name" value="Bug_dom1"/>
</dbReference>
<accession>A0A937D2N8</accession>
<keyword evidence="4" id="KW-1185">Reference proteome</keyword>
<comment type="similarity">
    <text evidence="1">Belongs to the UPF0065 (bug) family.</text>
</comment>
<dbReference type="PANTHER" id="PTHR42928">
    <property type="entry name" value="TRICARBOXYLATE-BINDING PROTEIN"/>
    <property type="match status" value="1"/>
</dbReference>
<feature type="signal peptide" evidence="2">
    <location>
        <begin position="1"/>
        <end position="26"/>
    </location>
</feature>
<dbReference type="Pfam" id="PF03401">
    <property type="entry name" value="TctC"/>
    <property type="match status" value="1"/>
</dbReference>
<dbReference type="RefSeq" id="WP_201682913.1">
    <property type="nucleotide sequence ID" value="NZ_JAEQNA010000001.1"/>
</dbReference>
<sequence length="326" mass="34073">MKTMTFVRALATAAGLLMALQAPVHAQDKWPSKPVRIIAIFAPGGSSDLVARQLAQHLSSRFGQQFIVENRVGAGGNIGVDHVAKSAPDGYTLAVATSGPLANNKWLYKRMPFDPEKDLSPIALIGEIPLVIAVNPQVKAGNLAEFVSMSKAASSDVTIANPGNGTIGHLAAEYLRMNTGAKLQSIPYKGDSPAMTDAMSGSVDAVAAPVTSLAPNIQAGKLKGLAVTSRTRFPGLPNVPTAAEQGIPLEATVWNALVGPAGMPPAVVETLNQEINRYTSSAEGKAKLASLGLVPLAATPVQLREKMSAESDRWKQVVESAKISVQ</sequence>
<organism evidence="3 4">
    <name type="scientific">Ramlibacter aurantiacus</name>
    <dbReference type="NCBI Taxonomy" id="2801330"/>
    <lineage>
        <taxon>Bacteria</taxon>
        <taxon>Pseudomonadati</taxon>
        <taxon>Pseudomonadota</taxon>
        <taxon>Betaproteobacteria</taxon>
        <taxon>Burkholderiales</taxon>
        <taxon>Comamonadaceae</taxon>
        <taxon>Ramlibacter</taxon>
    </lineage>
</organism>
<evidence type="ECO:0000313" key="3">
    <source>
        <dbReference type="EMBL" id="MBL0419915.1"/>
    </source>
</evidence>
<proteinExistence type="inferred from homology"/>
<dbReference type="PANTHER" id="PTHR42928:SF5">
    <property type="entry name" value="BLR1237 PROTEIN"/>
    <property type="match status" value="1"/>
</dbReference>
<dbReference type="SUPFAM" id="SSF53850">
    <property type="entry name" value="Periplasmic binding protein-like II"/>
    <property type="match status" value="1"/>
</dbReference>
<dbReference type="CDD" id="cd07012">
    <property type="entry name" value="PBP2_Bug_TTT"/>
    <property type="match status" value="1"/>
</dbReference>
<dbReference type="InterPro" id="IPR005064">
    <property type="entry name" value="BUG"/>
</dbReference>
<reference evidence="3" key="1">
    <citation type="submission" date="2021-01" db="EMBL/GenBank/DDBJ databases">
        <title>Ramlibacter sp. strain AW1 16S ribosomal RNA gene Genome sequencing and assembly.</title>
        <authorList>
            <person name="Kang M."/>
        </authorList>
    </citation>
    <scope>NUCLEOTIDE SEQUENCE</scope>
    <source>
        <strain evidence="3">AW1</strain>
    </source>
</reference>
<dbReference type="AlphaFoldDB" id="A0A937D2N8"/>
<evidence type="ECO:0000313" key="4">
    <source>
        <dbReference type="Proteomes" id="UP000613011"/>
    </source>
</evidence>
<protein>
    <submittedName>
        <fullName evidence="3">Tripartite tricarboxylate transporter substrate binding protein</fullName>
    </submittedName>
</protein>
<dbReference type="Gene3D" id="3.40.190.150">
    <property type="entry name" value="Bordetella uptake gene, domain 1"/>
    <property type="match status" value="1"/>
</dbReference>
<comment type="caution">
    <text evidence="3">The sequence shown here is derived from an EMBL/GenBank/DDBJ whole genome shotgun (WGS) entry which is preliminary data.</text>
</comment>
<dbReference type="PIRSF" id="PIRSF017082">
    <property type="entry name" value="YflP"/>
    <property type="match status" value="1"/>
</dbReference>
<feature type="chain" id="PRO_5038141812" evidence="2">
    <location>
        <begin position="27"/>
        <end position="326"/>
    </location>
</feature>
<name>A0A937D2N8_9BURK</name>
<dbReference type="Gene3D" id="3.40.190.10">
    <property type="entry name" value="Periplasmic binding protein-like II"/>
    <property type="match status" value="1"/>
</dbReference>
<dbReference type="EMBL" id="JAEQNA010000001">
    <property type="protein sequence ID" value="MBL0419915.1"/>
    <property type="molecule type" value="Genomic_DNA"/>
</dbReference>